<dbReference type="AlphaFoldDB" id="A0A4U0SAM4"/>
<dbReference type="EMBL" id="SUMC01000039">
    <property type="protein sequence ID" value="TKA06374.1"/>
    <property type="molecule type" value="Genomic_DNA"/>
</dbReference>
<protein>
    <submittedName>
        <fullName evidence="1">Uncharacterized protein</fullName>
    </submittedName>
</protein>
<keyword evidence="2" id="KW-1185">Reference proteome</keyword>
<evidence type="ECO:0000313" key="2">
    <source>
        <dbReference type="Proteomes" id="UP000305778"/>
    </source>
</evidence>
<comment type="caution">
    <text evidence="1">The sequence shown here is derived from an EMBL/GenBank/DDBJ whole genome shotgun (WGS) entry which is preliminary data.</text>
</comment>
<dbReference type="RefSeq" id="WP_136727497.1">
    <property type="nucleotide sequence ID" value="NZ_SUMC01000039.1"/>
</dbReference>
<organism evidence="1 2">
    <name type="scientific">Actinacidiphila oryziradicis</name>
    <dbReference type="NCBI Taxonomy" id="2571141"/>
    <lineage>
        <taxon>Bacteria</taxon>
        <taxon>Bacillati</taxon>
        <taxon>Actinomycetota</taxon>
        <taxon>Actinomycetes</taxon>
        <taxon>Kitasatosporales</taxon>
        <taxon>Streptomycetaceae</taxon>
        <taxon>Actinacidiphila</taxon>
    </lineage>
</organism>
<proteinExistence type="predicted"/>
<dbReference type="Proteomes" id="UP000305778">
    <property type="component" value="Unassembled WGS sequence"/>
</dbReference>
<name>A0A4U0SAM4_9ACTN</name>
<accession>A0A4U0SAM4</accession>
<reference evidence="1 2" key="1">
    <citation type="submission" date="2019-04" db="EMBL/GenBank/DDBJ databases">
        <title>Streptomyces oryziradicis sp. nov., a novel actinomycete isolated from rhizosphere soil of rice (Oryza sativa L.).</title>
        <authorList>
            <person name="Li C."/>
        </authorList>
    </citation>
    <scope>NUCLEOTIDE SEQUENCE [LARGE SCALE GENOMIC DNA]</scope>
    <source>
        <strain evidence="1 2">NEAU-C40</strain>
    </source>
</reference>
<evidence type="ECO:0000313" key="1">
    <source>
        <dbReference type="EMBL" id="TKA06374.1"/>
    </source>
</evidence>
<gene>
    <name evidence="1" type="ORF">FCI23_31805</name>
</gene>
<sequence>MDRAQAKELTGGQKRKGHLEFIFEALEAAHGFGWEKVVATAVPEVQPRRFGANRAPKDREFAGTGPEGLYVRMSEEDLLEIDKAAEEAKVPDRNKLVAICLNWHLPGRKDKP</sequence>